<protein>
    <submittedName>
        <fullName evidence="1">Uncharacterized protein</fullName>
    </submittedName>
</protein>
<name>A0ACC2NLI4_9HYME</name>
<organism evidence="1 2">
    <name type="scientific">Eretmocerus hayati</name>
    <dbReference type="NCBI Taxonomy" id="131215"/>
    <lineage>
        <taxon>Eukaryota</taxon>
        <taxon>Metazoa</taxon>
        <taxon>Ecdysozoa</taxon>
        <taxon>Arthropoda</taxon>
        <taxon>Hexapoda</taxon>
        <taxon>Insecta</taxon>
        <taxon>Pterygota</taxon>
        <taxon>Neoptera</taxon>
        <taxon>Endopterygota</taxon>
        <taxon>Hymenoptera</taxon>
        <taxon>Apocrita</taxon>
        <taxon>Proctotrupomorpha</taxon>
        <taxon>Chalcidoidea</taxon>
        <taxon>Aphelinidae</taxon>
        <taxon>Aphelininae</taxon>
        <taxon>Eretmocerus</taxon>
    </lineage>
</organism>
<sequence>MAHKEEIKKLNQKKGTFKGSVTNFKKFLEEFKNDPDQNTLNLSLRLEKFRTVFSSFDQILDELELLDEENAKSLSIERFEIEDDYLNIISEAERLISLAEKTSASHIKNLMRTEAHSTQSLLTHEPNENGDAFSDHFRSSRNQRNLDEDESPTDSSDEELDCANSRRVKLPQADLPTFTGRYED</sequence>
<comment type="caution">
    <text evidence="1">The sequence shown here is derived from an EMBL/GenBank/DDBJ whole genome shotgun (WGS) entry which is preliminary data.</text>
</comment>
<proteinExistence type="predicted"/>
<accession>A0ACC2NLI4</accession>
<gene>
    <name evidence="1" type="ORF">QAD02_003297</name>
</gene>
<dbReference type="Proteomes" id="UP001239111">
    <property type="component" value="Chromosome 3"/>
</dbReference>
<reference evidence="1" key="1">
    <citation type="submission" date="2023-04" db="EMBL/GenBank/DDBJ databases">
        <title>A chromosome-level genome assembly of the parasitoid wasp Eretmocerus hayati.</title>
        <authorList>
            <person name="Zhong Y."/>
            <person name="Liu S."/>
            <person name="Liu Y."/>
        </authorList>
    </citation>
    <scope>NUCLEOTIDE SEQUENCE</scope>
    <source>
        <strain evidence="1">ZJU_SS_LIU_2023</strain>
    </source>
</reference>
<dbReference type="EMBL" id="CM056743">
    <property type="protein sequence ID" value="KAJ8672038.1"/>
    <property type="molecule type" value="Genomic_DNA"/>
</dbReference>
<evidence type="ECO:0000313" key="1">
    <source>
        <dbReference type="EMBL" id="KAJ8672038.1"/>
    </source>
</evidence>
<keyword evidence="2" id="KW-1185">Reference proteome</keyword>
<evidence type="ECO:0000313" key="2">
    <source>
        <dbReference type="Proteomes" id="UP001239111"/>
    </source>
</evidence>